<accession>A0ACC0J7G1</accession>
<organism evidence="1 2">
    <name type="scientific">Choristoneura fumiferana</name>
    <name type="common">Spruce budworm moth</name>
    <name type="synonym">Archips fumiferana</name>
    <dbReference type="NCBI Taxonomy" id="7141"/>
    <lineage>
        <taxon>Eukaryota</taxon>
        <taxon>Metazoa</taxon>
        <taxon>Ecdysozoa</taxon>
        <taxon>Arthropoda</taxon>
        <taxon>Hexapoda</taxon>
        <taxon>Insecta</taxon>
        <taxon>Pterygota</taxon>
        <taxon>Neoptera</taxon>
        <taxon>Endopterygota</taxon>
        <taxon>Lepidoptera</taxon>
        <taxon>Glossata</taxon>
        <taxon>Ditrysia</taxon>
        <taxon>Tortricoidea</taxon>
        <taxon>Tortricidae</taxon>
        <taxon>Tortricinae</taxon>
        <taxon>Choristoneura</taxon>
    </lineage>
</organism>
<comment type="caution">
    <text evidence="1">The sequence shown here is derived from an EMBL/GenBank/DDBJ whole genome shotgun (WGS) entry which is preliminary data.</text>
</comment>
<sequence>MSLNNERSSNDEIETSVTTNTISELPGRPFRITMEFPLFFTLMGIALSGTAINNIILYRTCVHTLNYSRDECKGFLLPDKTNETQNLEKEVQRYATFISMVRTILEALVPAVLSLFLGVWSDTHGRKPLVVWPLFGLTITSMLTVVYSMLDDYGPWWFILAVMPFSLTGGFTVLITGAYCYVSDITTTDQRTFRMTLLEATFSAGSIVGAVMSSYLLRSVGNVYLLLIVTALYVIGYAFTNVYLNESLTGALREMINECFKHRPNNGRAQIILLTSANTLTIFILYGTSNLDYLYTREKLHWAMKEYSLYSGASASISFLRVISAPLIRSHLTKALPIEDIAKVFALLCAMESICPIIAPLVYNSLYGYTLDSFPGAFYVLSASINGLCVVLLGVVQYFRWNSVSYQPLEASL</sequence>
<dbReference type="EMBL" id="CM046114">
    <property type="protein sequence ID" value="KAI8420014.1"/>
    <property type="molecule type" value="Genomic_DNA"/>
</dbReference>
<evidence type="ECO:0000313" key="2">
    <source>
        <dbReference type="Proteomes" id="UP001064048"/>
    </source>
</evidence>
<gene>
    <name evidence="1" type="ORF">MSG28_008611</name>
</gene>
<keyword evidence="2" id="KW-1185">Reference proteome</keyword>
<protein>
    <submittedName>
        <fullName evidence="1">Uncharacterized protein</fullName>
    </submittedName>
</protein>
<evidence type="ECO:0000313" key="1">
    <source>
        <dbReference type="EMBL" id="KAI8420014.1"/>
    </source>
</evidence>
<dbReference type="Proteomes" id="UP001064048">
    <property type="component" value="Chromosome 14"/>
</dbReference>
<name>A0ACC0J7G1_CHOFU</name>
<proteinExistence type="predicted"/>
<reference evidence="1 2" key="1">
    <citation type="journal article" date="2022" name="Genome Biol. Evol.">
        <title>The Spruce Budworm Genome: Reconstructing the Evolutionary History of Antifreeze Proteins.</title>
        <authorList>
            <person name="Beliveau C."/>
            <person name="Gagne P."/>
            <person name="Picq S."/>
            <person name="Vernygora O."/>
            <person name="Keeling C.I."/>
            <person name="Pinkney K."/>
            <person name="Doucet D."/>
            <person name="Wen F."/>
            <person name="Johnston J.S."/>
            <person name="Maaroufi H."/>
            <person name="Boyle B."/>
            <person name="Laroche J."/>
            <person name="Dewar K."/>
            <person name="Juretic N."/>
            <person name="Blackburn G."/>
            <person name="Nisole A."/>
            <person name="Brunet B."/>
            <person name="Brandao M."/>
            <person name="Lumley L."/>
            <person name="Duan J."/>
            <person name="Quan G."/>
            <person name="Lucarotti C.J."/>
            <person name="Roe A.D."/>
            <person name="Sperling F.A.H."/>
            <person name="Levesque R.C."/>
            <person name="Cusson M."/>
        </authorList>
    </citation>
    <scope>NUCLEOTIDE SEQUENCE [LARGE SCALE GENOMIC DNA]</scope>
    <source>
        <strain evidence="1">Glfc:IPQL:Cfum</strain>
    </source>
</reference>